<dbReference type="Proteomes" id="UP000272025">
    <property type="component" value="Unassembled WGS sequence"/>
</dbReference>
<evidence type="ECO:0000313" key="1">
    <source>
        <dbReference type="EMBL" id="ROT37097.1"/>
    </source>
</evidence>
<accession>A0A3N2PRH2</accession>
<name>A0A3N2PRH2_SODAK</name>
<dbReference type="OrthoDB" id="2823490at2759"/>
<protein>
    <submittedName>
        <fullName evidence="1">Uncharacterized protein</fullName>
    </submittedName>
</protein>
<dbReference type="GeneID" id="39580621"/>
<reference evidence="1 2" key="1">
    <citation type="journal article" date="2018" name="Mol. Ecol.">
        <title>The obligate alkalophilic soda-lake fungus Sodiomyces alkalinus has shifted to a protein diet.</title>
        <authorList>
            <person name="Grum-Grzhimaylo A.A."/>
            <person name="Falkoski D.L."/>
            <person name="van den Heuvel J."/>
            <person name="Valero-Jimenez C.A."/>
            <person name="Min B."/>
            <person name="Choi I.G."/>
            <person name="Lipzen A."/>
            <person name="Daum C.G."/>
            <person name="Aanen D.K."/>
            <person name="Tsang A."/>
            <person name="Henrissat B."/>
            <person name="Bilanenko E.N."/>
            <person name="de Vries R.P."/>
            <person name="van Kan J.A.L."/>
            <person name="Grigoriev I.V."/>
            <person name="Debets A.J.M."/>
        </authorList>
    </citation>
    <scope>NUCLEOTIDE SEQUENCE [LARGE SCALE GENOMIC DNA]</scope>
    <source>
        <strain evidence="1 2">F11</strain>
    </source>
</reference>
<dbReference type="STRING" id="1314773.A0A3N2PRH2"/>
<organism evidence="1 2">
    <name type="scientific">Sodiomyces alkalinus (strain CBS 110278 / VKM F-3762 / F11)</name>
    <name type="common">Alkaliphilic filamentous fungus</name>
    <dbReference type="NCBI Taxonomy" id="1314773"/>
    <lineage>
        <taxon>Eukaryota</taxon>
        <taxon>Fungi</taxon>
        <taxon>Dikarya</taxon>
        <taxon>Ascomycota</taxon>
        <taxon>Pezizomycotina</taxon>
        <taxon>Sordariomycetes</taxon>
        <taxon>Hypocreomycetidae</taxon>
        <taxon>Glomerellales</taxon>
        <taxon>Plectosphaerellaceae</taxon>
        <taxon>Sodiomyces</taxon>
    </lineage>
</organism>
<sequence>MPSLLTIPPELRDQILKEVLFPPERECPDSPTASQDRTRRVYRSCGGGDATDYHDGHDVWVPSTPFAAPAPHPRAVLLVNRQLYDEASALLAKAAHRETQHRLDLMYVRECGLPSPHTVKRLVFDVAVPPRGTLDENLGFPRGSAQAVMIEAFWRGDVSPHWPRPPRGETHRMVAEKILGVSCNSGPVSVCRVG</sequence>
<evidence type="ECO:0000313" key="2">
    <source>
        <dbReference type="Proteomes" id="UP000272025"/>
    </source>
</evidence>
<feature type="non-terminal residue" evidence="1">
    <location>
        <position position="194"/>
    </location>
</feature>
<proteinExistence type="predicted"/>
<gene>
    <name evidence="1" type="ORF">SODALDRAFT_334172</name>
</gene>
<dbReference type="EMBL" id="ML119057">
    <property type="protein sequence ID" value="ROT37097.1"/>
    <property type="molecule type" value="Genomic_DNA"/>
</dbReference>
<dbReference type="RefSeq" id="XP_028464903.1">
    <property type="nucleotide sequence ID" value="XM_028612143.1"/>
</dbReference>
<dbReference type="AlphaFoldDB" id="A0A3N2PRH2"/>
<keyword evidence="2" id="KW-1185">Reference proteome</keyword>